<reference evidence="1" key="1">
    <citation type="submission" date="2017-07" db="EMBL/GenBank/DDBJ databases">
        <authorList>
            <person name="Mikheyev A."/>
            <person name="Grau M."/>
        </authorList>
    </citation>
    <scope>NUCLEOTIDE SEQUENCE</scope>
    <source>
        <tissue evidence="1">Venom_gland</tissue>
    </source>
</reference>
<accession>A0A2D4PFA6</accession>
<name>A0A2D4PFA6_MICSU</name>
<organism evidence="1">
    <name type="scientific">Micrurus surinamensis</name>
    <name type="common">Surinam coral snake</name>
    <dbReference type="NCBI Taxonomy" id="129470"/>
    <lineage>
        <taxon>Eukaryota</taxon>
        <taxon>Metazoa</taxon>
        <taxon>Chordata</taxon>
        <taxon>Craniata</taxon>
        <taxon>Vertebrata</taxon>
        <taxon>Euteleostomi</taxon>
        <taxon>Lepidosauria</taxon>
        <taxon>Squamata</taxon>
        <taxon>Bifurcata</taxon>
        <taxon>Unidentata</taxon>
        <taxon>Episquamata</taxon>
        <taxon>Toxicofera</taxon>
        <taxon>Serpentes</taxon>
        <taxon>Colubroidea</taxon>
        <taxon>Elapidae</taxon>
        <taxon>Elapinae</taxon>
        <taxon>Micrurus</taxon>
    </lineage>
</organism>
<reference evidence="1" key="2">
    <citation type="submission" date="2017-11" db="EMBL/GenBank/DDBJ databases">
        <title>Coralsnake Venomics: Analyses of Venom Gland Transcriptomes and Proteomes of Six Brazilian Taxa.</title>
        <authorList>
            <person name="Aird S.D."/>
            <person name="Jorge da Silva N."/>
            <person name="Qiu L."/>
            <person name="Villar-Briones A."/>
            <person name="Aparecida-Saddi V."/>
            <person name="Campos-Telles M.P."/>
            <person name="Grau M."/>
            <person name="Mikheyev A.S."/>
        </authorList>
    </citation>
    <scope>NUCLEOTIDE SEQUENCE</scope>
    <source>
        <tissue evidence="1">Venom_gland</tissue>
    </source>
</reference>
<dbReference type="AlphaFoldDB" id="A0A2D4PFA6"/>
<sequence length="115" mass="13183">MYGNQWHVKPSNSQFSLVLRIMLIGKNSANHITSAFSFNYPPTPKNTQLSRAKCLKLIPNSQYGTSNMTFEIYIHFKFVIPQIIMPFKILIHDLPISKTLLFLKVTTLSPKLNSK</sequence>
<dbReference type="EMBL" id="IACN01062200">
    <property type="protein sequence ID" value="LAB56730.1"/>
    <property type="molecule type" value="Transcribed_RNA"/>
</dbReference>
<proteinExistence type="predicted"/>
<protein>
    <submittedName>
        <fullName evidence="1">Uncharacterized protein</fullName>
    </submittedName>
</protein>
<evidence type="ECO:0000313" key="1">
    <source>
        <dbReference type="EMBL" id="LAB56730.1"/>
    </source>
</evidence>